<dbReference type="Proteomes" id="UP000006044">
    <property type="component" value="Unassembled WGS sequence"/>
</dbReference>
<protein>
    <recommendedName>
        <fullName evidence="3">YhcH/YjgK/YiaL family protein</fullName>
    </recommendedName>
</protein>
<accession>K0WYH4</accession>
<sequence>MILGDLSDTKRVEALHPLLGKLFSYIKEHDFLSDSIGRIELDGDRVFINNDYPILRSQSEQVIEVHRRYLDVHVPLDAPEIVGWKPLCDLKEVQQAYSEEKDCAFYSDRPSTYFTVYPGQFLIVFPEDGHAPIIGEGRLRKICAKIKL</sequence>
<dbReference type="EMBL" id="ADLE01000009">
    <property type="protein sequence ID" value="EJZ64283.1"/>
    <property type="molecule type" value="Genomic_DNA"/>
</dbReference>
<dbReference type="NCBIfam" id="TIGR00022">
    <property type="entry name" value="YhcH/YjgK/YiaL family protein"/>
    <property type="match status" value="1"/>
</dbReference>
<evidence type="ECO:0000313" key="1">
    <source>
        <dbReference type="EMBL" id="EJZ64283.1"/>
    </source>
</evidence>
<evidence type="ECO:0008006" key="3">
    <source>
        <dbReference type="Google" id="ProtNLM"/>
    </source>
</evidence>
<dbReference type="InterPro" id="IPR037012">
    <property type="entry name" value="NanQ/TabA/YiaL_sf"/>
</dbReference>
<organism evidence="1 2">
    <name type="scientific">Barnesiella intestinihominis YIT 11860</name>
    <dbReference type="NCBI Taxonomy" id="742726"/>
    <lineage>
        <taxon>Bacteria</taxon>
        <taxon>Pseudomonadati</taxon>
        <taxon>Bacteroidota</taxon>
        <taxon>Bacteroidia</taxon>
        <taxon>Bacteroidales</taxon>
        <taxon>Barnesiellaceae</taxon>
        <taxon>Barnesiella</taxon>
    </lineage>
</organism>
<dbReference type="InterPro" id="IPR004375">
    <property type="entry name" value="NanQ/TabA/YiaL"/>
</dbReference>
<dbReference type="Gene3D" id="2.60.120.370">
    <property type="entry name" value="YhcH/YjgK/YiaL"/>
    <property type="match status" value="1"/>
</dbReference>
<dbReference type="GeneID" id="77848803"/>
<dbReference type="Pfam" id="PF04074">
    <property type="entry name" value="DUF386"/>
    <property type="match status" value="1"/>
</dbReference>
<comment type="caution">
    <text evidence="1">The sequence shown here is derived from an EMBL/GenBank/DDBJ whole genome shotgun (WGS) entry which is preliminary data.</text>
</comment>
<evidence type="ECO:0000313" key="2">
    <source>
        <dbReference type="Proteomes" id="UP000006044"/>
    </source>
</evidence>
<dbReference type="PANTHER" id="PTHR34986:SF1">
    <property type="entry name" value="PROTEIN YIAL"/>
    <property type="match status" value="1"/>
</dbReference>
<keyword evidence="2" id="KW-1185">Reference proteome</keyword>
<dbReference type="eggNOG" id="COG2731">
    <property type="taxonomic scope" value="Bacteria"/>
</dbReference>
<reference evidence="1 2" key="1">
    <citation type="submission" date="2012-08" db="EMBL/GenBank/DDBJ databases">
        <title>The Genome Sequence of Barnesiella intestinihominis YIT 11860.</title>
        <authorList>
            <consortium name="The Broad Institute Genome Sequencing Platform"/>
            <person name="Earl A."/>
            <person name="Ward D."/>
            <person name="Feldgarden M."/>
            <person name="Gevers D."/>
            <person name="Morotomi M."/>
            <person name="Walker B."/>
            <person name="Young S.K."/>
            <person name="Zeng Q."/>
            <person name="Gargeya S."/>
            <person name="Fitzgerald M."/>
            <person name="Haas B."/>
            <person name="Abouelleil A."/>
            <person name="Alvarado L."/>
            <person name="Arachchi H.M."/>
            <person name="Berlin A.M."/>
            <person name="Chapman S.B."/>
            <person name="Goldberg J."/>
            <person name="Griggs A."/>
            <person name="Gujja S."/>
            <person name="Hansen M."/>
            <person name="Howarth C."/>
            <person name="Imamovic A."/>
            <person name="Larimer J."/>
            <person name="McCowen C."/>
            <person name="Montmayeur A."/>
            <person name="Murphy C."/>
            <person name="Neiman D."/>
            <person name="Pearson M."/>
            <person name="Priest M."/>
            <person name="Roberts A."/>
            <person name="Saif S."/>
            <person name="Shea T."/>
            <person name="Sisk P."/>
            <person name="Sykes S."/>
            <person name="Wortman J."/>
            <person name="Nusbaum C."/>
            <person name="Birren B."/>
        </authorList>
    </citation>
    <scope>NUCLEOTIDE SEQUENCE [LARGE SCALE GENOMIC DNA]</scope>
    <source>
        <strain evidence="1 2">YIT 11860</strain>
    </source>
</reference>
<dbReference type="SUPFAM" id="SSF51197">
    <property type="entry name" value="Clavaminate synthase-like"/>
    <property type="match status" value="1"/>
</dbReference>
<proteinExistence type="predicted"/>
<dbReference type="AlphaFoldDB" id="K0WYH4"/>
<name>K0WYH4_9BACT</name>
<dbReference type="HOGENOM" id="CLU_107139_2_1_10"/>
<dbReference type="OrthoDB" id="9792756at2"/>
<dbReference type="PANTHER" id="PTHR34986">
    <property type="entry name" value="EVOLVED BETA-GALACTOSIDASE SUBUNIT BETA"/>
    <property type="match status" value="1"/>
</dbReference>
<gene>
    <name evidence="1" type="ORF">HMPREF9448_01543</name>
</gene>
<dbReference type="STRING" id="742726.HMPREF9448_01543"/>
<dbReference type="GO" id="GO:0005829">
    <property type="term" value="C:cytosol"/>
    <property type="evidence" value="ECO:0007669"/>
    <property type="project" value="TreeGrafter"/>
</dbReference>
<dbReference type="RefSeq" id="WP_008862004.1">
    <property type="nucleotide sequence ID" value="NZ_JH815204.1"/>
</dbReference>